<evidence type="ECO:0000313" key="10">
    <source>
        <dbReference type="Proteomes" id="UP000245125"/>
    </source>
</evidence>
<dbReference type="InterPro" id="IPR009060">
    <property type="entry name" value="UBA-like_sf"/>
</dbReference>
<accession>A0A2U3QHW0</accession>
<comment type="subcellular location">
    <subcellularLocation>
        <location evidence="5 7">Cytoplasm</location>
    </subcellularLocation>
</comment>
<evidence type="ECO:0000259" key="8">
    <source>
        <dbReference type="Pfam" id="PF00889"/>
    </source>
</evidence>
<name>A0A2U3QHW0_9BACT</name>
<dbReference type="HAMAP" id="MF_00050">
    <property type="entry name" value="EF_Ts"/>
    <property type="match status" value="1"/>
</dbReference>
<evidence type="ECO:0000256" key="6">
    <source>
        <dbReference type="RuleBase" id="RU000642"/>
    </source>
</evidence>
<dbReference type="CDD" id="cd14275">
    <property type="entry name" value="UBA_EF-Ts"/>
    <property type="match status" value="1"/>
</dbReference>
<organism evidence="9 10">
    <name type="scientific">Candidatus Sulfobium mesophilum</name>
    <dbReference type="NCBI Taxonomy" id="2016548"/>
    <lineage>
        <taxon>Bacteria</taxon>
        <taxon>Pseudomonadati</taxon>
        <taxon>Nitrospirota</taxon>
        <taxon>Nitrospiria</taxon>
        <taxon>Nitrospirales</taxon>
        <taxon>Nitrospiraceae</taxon>
        <taxon>Candidatus Sulfobium</taxon>
    </lineage>
</organism>
<feature type="region of interest" description="Involved in Mg(2+) ion dislocation from EF-Tu" evidence="5">
    <location>
        <begin position="81"/>
        <end position="84"/>
    </location>
</feature>
<dbReference type="Gene3D" id="1.10.8.10">
    <property type="entry name" value="DNA helicase RuvA subunit, C-terminal domain"/>
    <property type="match status" value="1"/>
</dbReference>
<evidence type="ECO:0000256" key="4">
    <source>
        <dbReference type="ARBA" id="ARBA00022917"/>
    </source>
</evidence>
<dbReference type="InterPro" id="IPR001816">
    <property type="entry name" value="Transl_elong_EFTs/EF1B"/>
</dbReference>
<dbReference type="PROSITE" id="PS01127">
    <property type="entry name" value="EF_TS_2"/>
    <property type="match status" value="1"/>
</dbReference>
<dbReference type="GO" id="GO:0003746">
    <property type="term" value="F:translation elongation factor activity"/>
    <property type="evidence" value="ECO:0007669"/>
    <property type="project" value="UniProtKB-UniRule"/>
</dbReference>
<dbReference type="Gene3D" id="1.10.286.20">
    <property type="match status" value="1"/>
</dbReference>
<sequence length="206" mass="23029">MTTISADAVKDLREKTGAGMMECKKALVESAGDFEKAVDLLRQRGLATAAKKAGRTASEGMIGSYIHMDKIGVMIEVNCETDFVARTDDFRGMVKDVAMHIAAANPGYLSREEVPQDVIEREKEIYRAQVTNKPPQVVEKIVEGKLEKFFSDTCLLDQIFVKDPDQKKKIKDLITEKVAKVGENIVVRRFVRYQLGETRPSEPKSC</sequence>
<evidence type="ECO:0000256" key="2">
    <source>
        <dbReference type="ARBA" id="ARBA00016956"/>
    </source>
</evidence>
<dbReference type="SUPFAM" id="SSF46934">
    <property type="entry name" value="UBA-like"/>
    <property type="match status" value="1"/>
</dbReference>
<comment type="function">
    <text evidence="5 6">Associates with the EF-Tu.GDP complex and induces the exchange of GDP to GTP. It remains bound to the aminoacyl-tRNA.EF-Tu.GTP complex up to the GTP hydrolysis stage on the ribosome.</text>
</comment>
<evidence type="ECO:0000256" key="1">
    <source>
        <dbReference type="ARBA" id="ARBA00005532"/>
    </source>
</evidence>
<gene>
    <name evidence="5 9" type="primary">tsf</name>
    <name evidence="9" type="ORF">NBG4_40044</name>
</gene>
<feature type="domain" description="Translation elongation factor EFTs/EF1B dimerisation" evidence="8">
    <location>
        <begin position="57"/>
        <end position="197"/>
    </location>
</feature>
<dbReference type="Gene3D" id="3.30.479.20">
    <property type="entry name" value="Elongation factor Ts, dimerisation domain"/>
    <property type="match status" value="1"/>
</dbReference>
<dbReference type="NCBIfam" id="TIGR00116">
    <property type="entry name" value="tsf"/>
    <property type="match status" value="1"/>
</dbReference>
<evidence type="ECO:0000256" key="7">
    <source>
        <dbReference type="RuleBase" id="RU000643"/>
    </source>
</evidence>
<dbReference type="PANTHER" id="PTHR11741">
    <property type="entry name" value="ELONGATION FACTOR TS"/>
    <property type="match status" value="1"/>
</dbReference>
<dbReference type="InterPro" id="IPR036402">
    <property type="entry name" value="EF-Ts_dimer_sf"/>
</dbReference>
<evidence type="ECO:0000256" key="3">
    <source>
        <dbReference type="ARBA" id="ARBA00022768"/>
    </source>
</evidence>
<keyword evidence="10" id="KW-1185">Reference proteome</keyword>
<keyword evidence="4 5" id="KW-0648">Protein biosynthesis</keyword>
<dbReference type="SUPFAM" id="SSF54713">
    <property type="entry name" value="Elongation factor Ts (EF-Ts), dimerisation domain"/>
    <property type="match status" value="1"/>
</dbReference>
<proteinExistence type="inferred from homology"/>
<evidence type="ECO:0000256" key="5">
    <source>
        <dbReference type="HAMAP-Rule" id="MF_00050"/>
    </source>
</evidence>
<protein>
    <recommendedName>
        <fullName evidence="2 5">Elongation factor Ts</fullName>
        <shortName evidence="5">EF-Ts</shortName>
    </recommendedName>
</protein>
<comment type="similarity">
    <text evidence="1 5 6">Belongs to the EF-Ts family.</text>
</comment>
<dbReference type="InterPro" id="IPR014039">
    <property type="entry name" value="Transl_elong_EFTs/EF1B_dimer"/>
</dbReference>
<reference evidence="10" key="1">
    <citation type="submission" date="2018-03" db="EMBL/GenBank/DDBJ databases">
        <authorList>
            <person name="Zecchin S."/>
        </authorList>
    </citation>
    <scope>NUCLEOTIDE SEQUENCE [LARGE SCALE GENOMIC DNA]</scope>
</reference>
<dbReference type="Proteomes" id="UP000245125">
    <property type="component" value="Unassembled WGS sequence"/>
</dbReference>
<dbReference type="FunFam" id="1.10.8.10:FF:000001">
    <property type="entry name" value="Elongation factor Ts"/>
    <property type="match status" value="1"/>
</dbReference>
<dbReference type="Pfam" id="PF00889">
    <property type="entry name" value="EF_TS"/>
    <property type="match status" value="1"/>
</dbReference>
<dbReference type="AlphaFoldDB" id="A0A2U3QHW0"/>
<dbReference type="PANTHER" id="PTHR11741:SF0">
    <property type="entry name" value="ELONGATION FACTOR TS, MITOCHONDRIAL"/>
    <property type="match status" value="1"/>
</dbReference>
<dbReference type="FunFam" id="1.10.286.20:FF:000001">
    <property type="entry name" value="Elongation factor Ts"/>
    <property type="match status" value="1"/>
</dbReference>
<dbReference type="GO" id="GO:0005737">
    <property type="term" value="C:cytoplasm"/>
    <property type="evidence" value="ECO:0007669"/>
    <property type="project" value="UniProtKB-SubCell"/>
</dbReference>
<dbReference type="PROSITE" id="PS01126">
    <property type="entry name" value="EF_TS_1"/>
    <property type="match status" value="1"/>
</dbReference>
<dbReference type="InterPro" id="IPR018101">
    <property type="entry name" value="Transl_elong_Ts_CS"/>
</dbReference>
<keyword evidence="3 5" id="KW-0251">Elongation factor</keyword>
<dbReference type="OrthoDB" id="9808348at2"/>
<keyword evidence="5" id="KW-0963">Cytoplasm</keyword>
<dbReference type="EMBL" id="OUUY01000086">
    <property type="protein sequence ID" value="SPQ01004.1"/>
    <property type="molecule type" value="Genomic_DNA"/>
</dbReference>
<evidence type="ECO:0000313" key="9">
    <source>
        <dbReference type="EMBL" id="SPQ01004.1"/>
    </source>
</evidence>